<feature type="region of interest" description="Disordered" evidence="1">
    <location>
        <begin position="235"/>
        <end position="255"/>
    </location>
</feature>
<dbReference type="AlphaFoldDB" id="A0A1H7NV16"/>
<dbReference type="RefSeq" id="WP_090828920.1">
    <property type="nucleotide sequence ID" value="NZ_FOBH01000007.1"/>
</dbReference>
<feature type="domain" description="FRG" evidence="2">
    <location>
        <begin position="18"/>
        <end position="120"/>
    </location>
</feature>
<reference evidence="3 4" key="1">
    <citation type="submission" date="2016-10" db="EMBL/GenBank/DDBJ databases">
        <authorList>
            <person name="de Groot N.N."/>
        </authorList>
    </citation>
    <scope>NUCLEOTIDE SEQUENCE [LARGE SCALE GENOMIC DNA]</scope>
    <source>
        <strain evidence="3 4">Nv1</strain>
    </source>
</reference>
<evidence type="ECO:0000313" key="3">
    <source>
        <dbReference type="EMBL" id="SEL27266.1"/>
    </source>
</evidence>
<organism evidence="3 4">
    <name type="scientific">Nitrosovibrio tenuis</name>
    <dbReference type="NCBI Taxonomy" id="1233"/>
    <lineage>
        <taxon>Bacteria</taxon>
        <taxon>Pseudomonadati</taxon>
        <taxon>Pseudomonadota</taxon>
        <taxon>Betaproteobacteria</taxon>
        <taxon>Nitrosomonadales</taxon>
        <taxon>Nitrosomonadaceae</taxon>
        <taxon>Nitrosovibrio</taxon>
    </lineage>
</organism>
<accession>A0A1H7NV16</accession>
<protein>
    <submittedName>
        <fullName evidence="3">FRG domain-containing protein</fullName>
    </submittedName>
</protein>
<dbReference type="EMBL" id="FOBH01000007">
    <property type="protein sequence ID" value="SEL27266.1"/>
    <property type="molecule type" value="Genomic_DNA"/>
</dbReference>
<dbReference type="SMART" id="SM00901">
    <property type="entry name" value="FRG"/>
    <property type="match status" value="1"/>
</dbReference>
<keyword evidence="4" id="KW-1185">Reference proteome</keyword>
<evidence type="ECO:0000259" key="2">
    <source>
        <dbReference type="SMART" id="SM00901"/>
    </source>
</evidence>
<dbReference type="Pfam" id="PF08867">
    <property type="entry name" value="FRG"/>
    <property type="match status" value="1"/>
</dbReference>
<proteinExistence type="predicted"/>
<dbReference type="STRING" id="1233.SAMN05216387_107145"/>
<evidence type="ECO:0000313" key="4">
    <source>
        <dbReference type="Proteomes" id="UP000198620"/>
    </source>
</evidence>
<dbReference type="InterPro" id="IPR014966">
    <property type="entry name" value="FRG-dom"/>
</dbReference>
<sequence length="255" mass="29078">MTQIDSVRTLLRILDTVCPEAELFRGQARDWPLLPGIGRYPQVVDGYDNWGGLHEHIIERFLRLGRPFFSEYPRNDSEAWVLAQHHGLPTRLLDATSNPLKALFFAVNNPADDSSDGVLWAFSYDSWREDLDATTRYSWDTELIPFLPPQIPNPRLMAQEGAFLSYPLPNNCDPLIPVDGLAKNELRLFKLVVPAAAKRNMRRELAVLGVQYRLLFPDLDGIARNIKLTELEEHQPLQPISGGQPYRLNNHTDEP</sequence>
<evidence type="ECO:0000256" key="1">
    <source>
        <dbReference type="SAM" id="MobiDB-lite"/>
    </source>
</evidence>
<dbReference type="Proteomes" id="UP000198620">
    <property type="component" value="Unassembled WGS sequence"/>
</dbReference>
<dbReference type="OrthoDB" id="9816036at2"/>
<name>A0A1H7NV16_9PROT</name>
<gene>
    <name evidence="3" type="ORF">SAMN05216387_107145</name>
</gene>